<sequence>MKKNYIKWIRSKVGHAPIFGNHAAAVIFDNKGRILLQKRRDNKKWGLLGGHIEIGETFRETVVREVEEESGLIVGPGKLLGIYLIPPNRLFYPNGDVVVPIGVVFYCRVLKKDKSIGKSSKETLELRYFAENELPEIWNPQTEKIIKDAFKKKEAVCY</sequence>
<comment type="caution">
    <text evidence="5">The sequence shown here is derived from an EMBL/GenBank/DDBJ whole genome shotgun (WGS) entry which is preliminary data.</text>
</comment>
<dbReference type="PANTHER" id="PTHR43046">
    <property type="entry name" value="GDP-MANNOSE MANNOSYL HYDROLASE"/>
    <property type="match status" value="1"/>
</dbReference>
<dbReference type="PROSITE" id="PS00893">
    <property type="entry name" value="NUDIX_BOX"/>
    <property type="match status" value="1"/>
</dbReference>
<dbReference type="InterPro" id="IPR000086">
    <property type="entry name" value="NUDIX_hydrolase_dom"/>
</dbReference>
<dbReference type="PROSITE" id="PS51462">
    <property type="entry name" value="NUDIX"/>
    <property type="match status" value="1"/>
</dbReference>
<proteinExistence type="inferred from homology"/>
<evidence type="ECO:0000259" key="4">
    <source>
        <dbReference type="PROSITE" id="PS51462"/>
    </source>
</evidence>
<organism evidence="5 6">
    <name type="scientific">Candidatus Woesebacteria bacterium RIFOXYB1_FULL_47_31</name>
    <dbReference type="NCBI Taxonomy" id="1802542"/>
    <lineage>
        <taxon>Bacteria</taxon>
        <taxon>Candidatus Woeseibacteriota</taxon>
    </lineage>
</organism>
<dbReference type="Proteomes" id="UP000178330">
    <property type="component" value="Unassembled WGS sequence"/>
</dbReference>
<dbReference type="Gene3D" id="3.90.79.10">
    <property type="entry name" value="Nucleoside Triphosphate Pyrophosphohydrolase"/>
    <property type="match status" value="1"/>
</dbReference>
<evidence type="ECO:0000256" key="2">
    <source>
        <dbReference type="ARBA" id="ARBA00022801"/>
    </source>
</evidence>
<evidence type="ECO:0000313" key="5">
    <source>
        <dbReference type="EMBL" id="OGM84387.1"/>
    </source>
</evidence>
<name>A0A1F8D727_9BACT</name>
<evidence type="ECO:0000313" key="6">
    <source>
        <dbReference type="Proteomes" id="UP000178330"/>
    </source>
</evidence>
<dbReference type="PRINTS" id="PR00502">
    <property type="entry name" value="NUDIXFAMILY"/>
</dbReference>
<evidence type="ECO:0000256" key="1">
    <source>
        <dbReference type="ARBA" id="ARBA00001946"/>
    </source>
</evidence>
<feature type="domain" description="Nudix hydrolase" evidence="4">
    <location>
        <begin position="18"/>
        <end position="153"/>
    </location>
</feature>
<dbReference type="Pfam" id="PF00293">
    <property type="entry name" value="NUDIX"/>
    <property type="match status" value="1"/>
</dbReference>
<dbReference type="EMBL" id="MGIC01000005">
    <property type="protein sequence ID" value="OGM84387.1"/>
    <property type="molecule type" value="Genomic_DNA"/>
</dbReference>
<comment type="cofactor">
    <cofactor evidence="1">
        <name>Mg(2+)</name>
        <dbReference type="ChEBI" id="CHEBI:18420"/>
    </cofactor>
</comment>
<dbReference type="GO" id="GO:0016787">
    <property type="term" value="F:hydrolase activity"/>
    <property type="evidence" value="ECO:0007669"/>
    <property type="project" value="UniProtKB-KW"/>
</dbReference>
<dbReference type="AlphaFoldDB" id="A0A1F8D727"/>
<keyword evidence="2 3" id="KW-0378">Hydrolase</keyword>
<dbReference type="SUPFAM" id="SSF55811">
    <property type="entry name" value="Nudix"/>
    <property type="match status" value="1"/>
</dbReference>
<dbReference type="PANTHER" id="PTHR43046:SF2">
    <property type="entry name" value="8-OXO-DGTP DIPHOSPHATASE-RELATED"/>
    <property type="match status" value="1"/>
</dbReference>
<dbReference type="InterPro" id="IPR020084">
    <property type="entry name" value="NUDIX_hydrolase_CS"/>
</dbReference>
<accession>A0A1F8D727</accession>
<evidence type="ECO:0000256" key="3">
    <source>
        <dbReference type="RuleBase" id="RU003476"/>
    </source>
</evidence>
<protein>
    <recommendedName>
        <fullName evidence="4">Nudix hydrolase domain-containing protein</fullName>
    </recommendedName>
</protein>
<dbReference type="InterPro" id="IPR015797">
    <property type="entry name" value="NUDIX_hydrolase-like_dom_sf"/>
</dbReference>
<reference evidence="5 6" key="1">
    <citation type="journal article" date="2016" name="Nat. Commun.">
        <title>Thousands of microbial genomes shed light on interconnected biogeochemical processes in an aquifer system.</title>
        <authorList>
            <person name="Anantharaman K."/>
            <person name="Brown C.T."/>
            <person name="Hug L.A."/>
            <person name="Sharon I."/>
            <person name="Castelle C.J."/>
            <person name="Probst A.J."/>
            <person name="Thomas B.C."/>
            <person name="Singh A."/>
            <person name="Wilkins M.J."/>
            <person name="Karaoz U."/>
            <person name="Brodie E.L."/>
            <person name="Williams K.H."/>
            <person name="Hubbard S.S."/>
            <person name="Banfield J.F."/>
        </authorList>
    </citation>
    <scope>NUCLEOTIDE SEQUENCE [LARGE SCALE GENOMIC DNA]</scope>
</reference>
<dbReference type="InterPro" id="IPR020476">
    <property type="entry name" value="Nudix_hydrolase"/>
</dbReference>
<comment type="similarity">
    <text evidence="3">Belongs to the Nudix hydrolase family.</text>
</comment>
<gene>
    <name evidence="5" type="ORF">A2376_01765</name>
</gene>